<evidence type="ECO:0000313" key="2">
    <source>
        <dbReference type="Proteomes" id="UP000554520"/>
    </source>
</evidence>
<organism evidence="1 2">
    <name type="scientific">Phyllobacterium trifolii</name>
    <dbReference type="NCBI Taxonomy" id="300193"/>
    <lineage>
        <taxon>Bacteria</taxon>
        <taxon>Pseudomonadati</taxon>
        <taxon>Pseudomonadota</taxon>
        <taxon>Alphaproteobacteria</taxon>
        <taxon>Hyphomicrobiales</taxon>
        <taxon>Phyllobacteriaceae</taxon>
        <taxon>Phyllobacterium</taxon>
    </lineage>
</organism>
<protein>
    <submittedName>
        <fullName evidence="1">Uncharacterized protein</fullName>
    </submittedName>
</protein>
<comment type="caution">
    <text evidence="1">The sequence shown here is derived from an EMBL/GenBank/DDBJ whole genome shotgun (WGS) entry which is preliminary data.</text>
</comment>
<name>A0A839UM31_9HYPH</name>
<dbReference type="RefSeq" id="WP_112531753.1">
    <property type="nucleotide sequence ID" value="NZ_JACHXN010000055.1"/>
</dbReference>
<dbReference type="Proteomes" id="UP000554520">
    <property type="component" value="Unassembled WGS sequence"/>
</dbReference>
<evidence type="ECO:0000313" key="1">
    <source>
        <dbReference type="EMBL" id="MBB3149940.1"/>
    </source>
</evidence>
<keyword evidence="2" id="KW-1185">Reference proteome</keyword>
<proteinExistence type="predicted"/>
<accession>A0A839UM31</accession>
<sequence>MIDTRGDREELQMGWREDLIASYKKEVERLRGDIPLMRAGTFQFRSFENGQWVIRNEECIARDLKTIEELEGIIARAEAEEAGK</sequence>
<reference evidence="1 2" key="1">
    <citation type="submission" date="2020-08" db="EMBL/GenBank/DDBJ databases">
        <title>Genomic Encyclopedia of Type Strains, Phase III (KMG-III): the genomes of soil and plant-associated and newly described type strains.</title>
        <authorList>
            <person name="Whitman W."/>
        </authorList>
    </citation>
    <scope>NUCLEOTIDE SEQUENCE [LARGE SCALE GENOMIC DNA]</scope>
    <source>
        <strain evidence="1 2">CECT 7015</strain>
    </source>
</reference>
<dbReference type="EMBL" id="JACHXN010000055">
    <property type="protein sequence ID" value="MBB3149940.1"/>
    <property type="molecule type" value="Genomic_DNA"/>
</dbReference>
<dbReference type="AlphaFoldDB" id="A0A839UM31"/>
<gene>
    <name evidence="1" type="ORF">FHS21_006399</name>
</gene>